<keyword evidence="6" id="KW-1185">Reference proteome</keyword>
<evidence type="ECO:0000256" key="3">
    <source>
        <dbReference type="PIRSR" id="PIRSR000097-3"/>
    </source>
</evidence>
<evidence type="ECO:0000313" key="6">
    <source>
        <dbReference type="Proteomes" id="UP000092582"/>
    </source>
</evidence>
<accession>A0A1B1BHY8</accession>
<dbReference type="EMBL" id="CP016282">
    <property type="protein sequence ID" value="ANP72182.1"/>
    <property type="molecule type" value="Genomic_DNA"/>
</dbReference>
<protein>
    <submittedName>
        <fullName evidence="5">Oxidoreductase</fullName>
    </submittedName>
</protein>
<feature type="binding site" evidence="2">
    <location>
        <position position="116"/>
    </location>
    <ligand>
        <name>substrate</name>
    </ligand>
</feature>
<dbReference type="PRINTS" id="PR00069">
    <property type="entry name" value="ALDKETRDTASE"/>
</dbReference>
<dbReference type="KEGG" id="cart:PA27867_1216"/>
<sequence length="282" mass="30760">MSTPTIRAVSLPDAGTVPALGLGTWYMGERPDRRPTELAALRTGIENGLTLIDTAEMYGDGAAEELVSEAIAGQRDSIYLVSKVVPSHATRRGTVEACQASLRRLGTDYLDMYLLHWRGRVPLAETVAGFEELVQAGLIRSWGVSNFDTDDLDQLASVPGGARAQTDQVLYNLARRGPEYDLLPRCRQAGIPLMAYSPVDHGRLLEHPTVRDMAGAKEVTPAQLALAWVLRLPEVFAIVKASTPARVAENRAAIEISFSTNELKQLDQIFPPPSSKEPLEML</sequence>
<dbReference type="InterPro" id="IPR036812">
    <property type="entry name" value="NAD(P)_OxRdtase_dom_sf"/>
</dbReference>
<dbReference type="InterPro" id="IPR023210">
    <property type="entry name" value="NADP_OxRdtase_dom"/>
</dbReference>
<proteinExistence type="predicted"/>
<dbReference type="OrthoDB" id="9768793at2"/>
<evidence type="ECO:0000256" key="1">
    <source>
        <dbReference type="PIRSR" id="PIRSR000097-1"/>
    </source>
</evidence>
<dbReference type="AlphaFoldDB" id="A0A1B1BHY8"/>
<organism evidence="5 6">
    <name type="scientific">Cryobacterium arcticum</name>
    <dbReference type="NCBI Taxonomy" id="670052"/>
    <lineage>
        <taxon>Bacteria</taxon>
        <taxon>Bacillati</taxon>
        <taxon>Actinomycetota</taxon>
        <taxon>Actinomycetes</taxon>
        <taxon>Micrococcales</taxon>
        <taxon>Microbacteriaceae</taxon>
        <taxon>Cryobacterium</taxon>
    </lineage>
</organism>
<dbReference type="CDD" id="cd19138">
    <property type="entry name" value="AKR_YeaE"/>
    <property type="match status" value="1"/>
</dbReference>
<dbReference type="InterPro" id="IPR020471">
    <property type="entry name" value="AKR"/>
</dbReference>
<feature type="site" description="Lowers pKa of active site Tyr" evidence="3">
    <location>
        <position position="83"/>
    </location>
</feature>
<dbReference type="PATRIC" id="fig|670052.7.peg.1265"/>
<evidence type="ECO:0000313" key="5">
    <source>
        <dbReference type="EMBL" id="ANP72182.1"/>
    </source>
</evidence>
<dbReference type="RefSeq" id="WP_066594468.1">
    <property type="nucleotide sequence ID" value="NZ_CP016282.1"/>
</dbReference>
<evidence type="ECO:0000259" key="4">
    <source>
        <dbReference type="Pfam" id="PF00248"/>
    </source>
</evidence>
<feature type="active site" description="Proton donor" evidence="1">
    <location>
        <position position="58"/>
    </location>
</feature>
<dbReference type="PANTHER" id="PTHR43638:SF3">
    <property type="entry name" value="ALDEHYDE REDUCTASE"/>
    <property type="match status" value="1"/>
</dbReference>
<dbReference type="GO" id="GO:0016491">
    <property type="term" value="F:oxidoreductase activity"/>
    <property type="evidence" value="ECO:0007669"/>
    <property type="project" value="InterPro"/>
</dbReference>
<dbReference type="Pfam" id="PF00248">
    <property type="entry name" value="Aldo_ket_red"/>
    <property type="match status" value="1"/>
</dbReference>
<dbReference type="Proteomes" id="UP000092582">
    <property type="component" value="Chromosome 1"/>
</dbReference>
<evidence type="ECO:0000256" key="2">
    <source>
        <dbReference type="PIRSR" id="PIRSR000097-2"/>
    </source>
</evidence>
<name>A0A1B1BHY8_9MICO</name>
<feature type="domain" description="NADP-dependent oxidoreductase" evidence="4">
    <location>
        <begin position="20"/>
        <end position="269"/>
    </location>
</feature>
<dbReference type="STRING" id="670052.PA27867_1216"/>
<dbReference type="Gene3D" id="3.20.20.100">
    <property type="entry name" value="NADP-dependent oxidoreductase domain"/>
    <property type="match status" value="1"/>
</dbReference>
<dbReference type="PANTHER" id="PTHR43638">
    <property type="entry name" value="OXIDOREDUCTASE, ALDO/KETO REDUCTASE FAMILY PROTEIN"/>
    <property type="match status" value="1"/>
</dbReference>
<gene>
    <name evidence="5" type="ORF">PA27867_1216</name>
</gene>
<dbReference type="PIRSF" id="PIRSF000097">
    <property type="entry name" value="AKR"/>
    <property type="match status" value="1"/>
</dbReference>
<dbReference type="SUPFAM" id="SSF51430">
    <property type="entry name" value="NAD(P)-linked oxidoreductase"/>
    <property type="match status" value="1"/>
</dbReference>
<reference evidence="5 6" key="1">
    <citation type="submission" date="2016-06" db="EMBL/GenBank/DDBJ databases">
        <title>Genome sequencing of Cryobacterium arcticum PAMC 27867.</title>
        <authorList>
            <person name="Lee J."/>
            <person name="Kim O.-S."/>
        </authorList>
    </citation>
    <scope>NUCLEOTIDE SEQUENCE [LARGE SCALE GENOMIC DNA]</scope>
    <source>
        <strain evidence="5 6">PAMC 27867</strain>
    </source>
</reference>